<evidence type="ECO:0000259" key="4">
    <source>
        <dbReference type="PROSITE" id="PS00624"/>
    </source>
</evidence>
<protein>
    <recommendedName>
        <fullName evidence="4">Glucose-methanol-choline oxidoreductase N-terminal domain-containing protein</fullName>
    </recommendedName>
</protein>
<dbReference type="PANTHER" id="PTHR11552">
    <property type="entry name" value="GLUCOSE-METHANOL-CHOLINE GMC OXIDOREDUCTASE"/>
    <property type="match status" value="1"/>
</dbReference>
<dbReference type="InterPro" id="IPR036188">
    <property type="entry name" value="FAD/NAD-bd_sf"/>
</dbReference>
<name>A0AAJ0GN35_9PEZI</name>
<dbReference type="Pfam" id="PF13450">
    <property type="entry name" value="NAD_binding_8"/>
    <property type="match status" value="1"/>
</dbReference>
<dbReference type="PRINTS" id="PR00411">
    <property type="entry name" value="PNDRDTASEI"/>
</dbReference>
<keyword evidence="2" id="KW-0274">FAD</keyword>
<reference evidence="5" key="2">
    <citation type="submission" date="2023-06" db="EMBL/GenBank/DDBJ databases">
        <authorList>
            <consortium name="Lawrence Berkeley National Laboratory"/>
            <person name="Mondo S.J."/>
            <person name="Hensen N."/>
            <person name="Bonometti L."/>
            <person name="Westerberg I."/>
            <person name="Brannstrom I.O."/>
            <person name="Guillou S."/>
            <person name="Cros-Aarteil S."/>
            <person name="Calhoun S."/>
            <person name="Haridas S."/>
            <person name="Kuo A."/>
            <person name="Pangilinan J."/>
            <person name="Riley R."/>
            <person name="Labutti K."/>
            <person name="Andreopoulos B."/>
            <person name="Lipzen A."/>
            <person name="Chen C."/>
            <person name="Yanf M."/>
            <person name="Daum C."/>
            <person name="Ng V."/>
            <person name="Clum A."/>
            <person name="Steindorff A."/>
            <person name="Ohm R."/>
            <person name="Martin F."/>
            <person name="Silar P."/>
            <person name="Natvig D."/>
            <person name="Lalanne C."/>
            <person name="Gautier V."/>
            <person name="Ament-Velasquez S.L."/>
            <person name="Kruys A."/>
            <person name="Hutchinson M.I."/>
            <person name="Powell A.J."/>
            <person name="Barry K."/>
            <person name="Miller A.N."/>
            <person name="Grigoriev I.V."/>
            <person name="Debuchy R."/>
            <person name="Gladieux P."/>
            <person name="Thoren M.H."/>
            <person name="Johannesson H."/>
        </authorList>
    </citation>
    <scope>NUCLEOTIDE SEQUENCE</scope>
    <source>
        <strain evidence="5">CBS 333.67</strain>
    </source>
</reference>
<dbReference type="PRINTS" id="PR00368">
    <property type="entry name" value="FADPNR"/>
</dbReference>
<dbReference type="Proteomes" id="UP001273166">
    <property type="component" value="Unassembled WGS sequence"/>
</dbReference>
<feature type="domain" description="Glucose-methanol-choline oxidoreductase N-terminal" evidence="4">
    <location>
        <begin position="377"/>
        <end position="391"/>
    </location>
</feature>
<dbReference type="EMBL" id="JAUDZG010000007">
    <property type="protein sequence ID" value="KAK3302760.1"/>
    <property type="molecule type" value="Genomic_DNA"/>
</dbReference>
<dbReference type="GO" id="GO:0050660">
    <property type="term" value="F:flavin adenine dinucleotide binding"/>
    <property type="evidence" value="ECO:0007669"/>
    <property type="project" value="InterPro"/>
</dbReference>
<feature type="chain" id="PRO_5042545441" description="Glucose-methanol-choline oxidoreductase N-terminal domain-containing protein" evidence="3">
    <location>
        <begin position="31"/>
        <end position="655"/>
    </location>
</feature>
<dbReference type="InterPro" id="IPR012132">
    <property type="entry name" value="GMC_OxRdtase"/>
</dbReference>
<reference evidence="5" key="1">
    <citation type="journal article" date="2023" name="Mol. Phylogenet. Evol.">
        <title>Genome-scale phylogeny and comparative genomics of the fungal order Sordariales.</title>
        <authorList>
            <person name="Hensen N."/>
            <person name="Bonometti L."/>
            <person name="Westerberg I."/>
            <person name="Brannstrom I.O."/>
            <person name="Guillou S."/>
            <person name="Cros-Aarteil S."/>
            <person name="Calhoun S."/>
            <person name="Haridas S."/>
            <person name="Kuo A."/>
            <person name="Mondo S."/>
            <person name="Pangilinan J."/>
            <person name="Riley R."/>
            <person name="LaButti K."/>
            <person name="Andreopoulos B."/>
            <person name="Lipzen A."/>
            <person name="Chen C."/>
            <person name="Yan M."/>
            <person name="Daum C."/>
            <person name="Ng V."/>
            <person name="Clum A."/>
            <person name="Steindorff A."/>
            <person name="Ohm R.A."/>
            <person name="Martin F."/>
            <person name="Silar P."/>
            <person name="Natvig D.O."/>
            <person name="Lalanne C."/>
            <person name="Gautier V."/>
            <person name="Ament-Velasquez S.L."/>
            <person name="Kruys A."/>
            <person name="Hutchinson M.I."/>
            <person name="Powell A.J."/>
            <person name="Barry K."/>
            <person name="Miller A.N."/>
            <person name="Grigoriev I.V."/>
            <person name="Debuchy R."/>
            <person name="Gladieux P."/>
            <person name="Hiltunen Thoren M."/>
            <person name="Johannesson H."/>
        </authorList>
    </citation>
    <scope>NUCLEOTIDE SEQUENCE</scope>
    <source>
        <strain evidence="5">CBS 333.67</strain>
    </source>
</reference>
<gene>
    <name evidence="5" type="ORF">B0T15DRAFT_505747</name>
</gene>
<organism evidence="5 6">
    <name type="scientific">Chaetomium strumarium</name>
    <dbReference type="NCBI Taxonomy" id="1170767"/>
    <lineage>
        <taxon>Eukaryota</taxon>
        <taxon>Fungi</taxon>
        <taxon>Dikarya</taxon>
        <taxon>Ascomycota</taxon>
        <taxon>Pezizomycotina</taxon>
        <taxon>Sordariomycetes</taxon>
        <taxon>Sordariomycetidae</taxon>
        <taxon>Sordariales</taxon>
        <taxon>Chaetomiaceae</taxon>
        <taxon>Chaetomium</taxon>
    </lineage>
</organism>
<evidence type="ECO:0000256" key="3">
    <source>
        <dbReference type="SAM" id="SignalP"/>
    </source>
</evidence>
<feature type="signal peptide" evidence="3">
    <location>
        <begin position="1"/>
        <end position="30"/>
    </location>
</feature>
<feature type="binding site" evidence="2">
    <location>
        <begin position="148"/>
        <end position="151"/>
    </location>
    <ligand>
        <name>FAD</name>
        <dbReference type="ChEBI" id="CHEBI:57692"/>
    </ligand>
</feature>
<evidence type="ECO:0000256" key="1">
    <source>
        <dbReference type="ARBA" id="ARBA00010790"/>
    </source>
</evidence>
<keyword evidence="6" id="KW-1185">Reference proteome</keyword>
<comment type="cofactor">
    <cofactor evidence="2">
        <name>FAD</name>
        <dbReference type="ChEBI" id="CHEBI:57692"/>
    </cofactor>
</comment>
<dbReference type="PROSITE" id="PS00624">
    <property type="entry name" value="GMC_OXRED_2"/>
    <property type="match status" value="1"/>
</dbReference>
<dbReference type="PANTHER" id="PTHR11552:SF80">
    <property type="entry name" value="GMC OXIDOREDUCTASE"/>
    <property type="match status" value="1"/>
</dbReference>
<evidence type="ECO:0000256" key="2">
    <source>
        <dbReference type="PIRSR" id="PIRSR000137-2"/>
    </source>
</evidence>
<dbReference type="InterPro" id="IPR007867">
    <property type="entry name" value="GMC_OxRtase_C"/>
</dbReference>
<evidence type="ECO:0000313" key="6">
    <source>
        <dbReference type="Proteomes" id="UP001273166"/>
    </source>
</evidence>
<dbReference type="SUPFAM" id="SSF51905">
    <property type="entry name" value="FAD/NAD(P)-binding domain"/>
    <property type="match status" value="1"/>
</dbReference>
<dbReference type="AlphaFoldDB" id="A0AAJ0GN35"/>
<accession>A0AAJ0GN35</accession>
<comment type="caution">
    <text evidence="5">The sequence shown here is derived from an EMBL/GenBank/DDBJ whole genome shotgun (WGS) entry which is preliminary data.</text>
</comment>
<keyword evidence="3" id="KW-0732">Signal</keyword>
<evidence type="ECO:0000313" key="5">
    <source>
        <dbReference type="EMBL" id="KAK3302760.1"/>
    </source>
</evidence>
<dbReference type="Gene3D" id="3.50.50.60">
    <property type="entry name" value="FAD/NAD(P)-binding domain"/>
    <property type="match status" value="2"/>
</dbReference>
<dbReference type="GeneID" id="87886367"/>
<dbReference type="SUPFAM" id="SSF54373">
    <property type="entry name" value="FAD-linked reductases, C-terminal domain"/>
    <property type="match status" value="1"/>
</dbReference>
<dbReference type="Pfam" id="PF00732">
    <property type="entry name" value="GMC_oxred_N"/>
    <property type="match status" value="1"/>
</dbReference>
<dbReference type="Gene3D" id="3.30.560.10">
    <property type="entry name" value="Glucose Oxidase, domain 3"/>
    <property type="match status" value="1"/>
</dbReference>
<keyword evidence="2" id="KW-0285">Flavoprotein</keyword>
<dbReference type="PIRSF" id="PIRSF000137">
    <property type="entry name" value="Alcohol_oxidase"/>
    <property type="match status" value="1"/>
</dbReference>
<dbReference type="Pfam" id="PF05199">
    <property type="entry name" value="GMC_oxred_C"/>
    <property type="match status" value="1"/>
</dbReference>
<proteinExistence type="inferred from homology"/>
<dbReference type="InterPro" id="IPR000172">
    <property type="entry name" value="GMC_OxRdtase_N"/>
</dbReference>
<dbReference type="RefSeq" id="XP_062718540.1">
    <property type="nucleotide sequence ID" value="XM_062867538.1"/>
</dbReference>
<sequence>MRFFPKAGQSGALGTLLSLALLTQSHFATAQTAPKDGAVYDYIVVGSGPGGAVLAVNLAKAGYSVLILEAGDDNPGQGFGRYTPTVTWDFYVKHYPEGDPRDNQYSHLTWLTPDGKYWVGQSGAPAGSKLLGVYYPRGATLGGSSMINAMVCWLPSDSDWDYHAAVTGDDSWRAENMHKIFTKIEKNNYLTRGTANHGFDGFFQTQMGAMTQSKQQGPLQGNKVMAAYAQDWNLTTGGGGGAGMSMANLLIRDPNEISPSRDRTSSIYGLVNHQYANGNRYSARDYIQDAVRAGTTAANLTVSLTSLATKVLFDISTPGSSSSSSKCSSGGSTPRATGVEFLFGKSLYKGDSRSRATTNPPRKLTALARREVILSGGAFNSPQLLQLSGIGNATELSKLNISVIKDLPGVGRGLMDNQEMPIVGTGQGGSGMAGVAMYTTKSTAARGGGGGEERERDMFLMGGQGFLFRGFWPDNPVRVPAEPRQPVYGVSMVKGRSRNDKGWVRIRSADPTETPEINFNHYAAGEEYDLQAMKDTVAWIRRVYARVGITTVEPPCVSGVDAEGYCGREDEEWIYKQTFGHHPTSSNKIGGDGDPMAVLDSKFRVRGVAGLRVVDASAFARIPGVFPAVATFMISQKASDDMLAELRNGTALKPC</sequence>
<comment type="similarity">
    <text evidence="1">Belongs to the GMC oxidoreductase family.</text>
</comment>
<dbReference type="GO" id="GO:0016614">
    <property type="term" value="F:oxidoreductase activity, acting on CH-OH group of donors"/>
    <property type="evidence" value="ECO:0007669"/>
    <property type="project" value="InterPro"/>
</dbReference>